<protein>
    <submittedName>
        <fullName evidence="4">Chordin-like</fullName>
    </submittedName>
</protein>
<keyword evidence="1" id="KW-0217">Developmental protein</keyword>
<proteinExistence type="predicted"/>
<evidence type="ECO:0000259" key="2">
    <source>
        <dbReference type="PROSITE" id="PS50933"/>
    </source>
</evidence>
<dbReference type="PROSITE" id="PS50933">
    <property type="entry name" value="CHRD"/>
    <property type="match status" value="1"/>
</dbReference>
<gene>
    <name evidence="4" type="primary">LOC106013180</name>
</gene>
<dbReference type="PANTHER" id="PTHR46526:SF1">
    <property type="entry name" value="CHORDIN"/>
    <property type="match status" value="1"/>
</dbReference>
<evidence type="ECO:0000256" key="1">
    <source>
        <dbReference type="PROSITE-ProRule" id="PRU00230"/>
    </source>
</evidence>
<evidence type="ECO:0000313" key="3">
    <source>
        <dbReference type="Proteomes" id="UP000694888"/>
    </source>
</evidence>
<dbReference type="SMART" id="SM00754">
    <property type="entry name" value="CHRD"/>
    <property type="match status" value="1"/>
</dbReference>
<dbReference type="Pfam" id="PF07452">
    <property type="entry name" value="CHRD"/>
    <property type="match status" value="1"/>
</dbReference>
<dbReference type="GeneID" id="106013180"/>
<feature type="domain" description="CHRD" evidence="2">
    <location>
        <begin position="100"/>
        <end position="229"/>
    </location>
</feature>
<name>A0ABM1A9Z0_APLCA</name>
<dbReference type="InterPro" id="IPR052278">
    <property type="entry name" value="Chordin-like_regulators"/>
</dbReference>
<evidence type="ECO:0000313" key="4">
    <source>
        <dbReference type="RefSeq" id="XP_012943665.1"/>
    </source>
</evidence>
<sequence length="246" mass="27707">MQEVRVQFLKTFSSILIPPKPSGEGGVVSIDYNPRTRMASYDINLEGVAQSALPLTSKLSGKWRVAKRRYRKQLARGRLRMRITFSDGRRLTGSIQPRLMCGVFQAVLTSGQTVDKKRTSSAGSAVIQIGEDGSLDYKIRVANMENDVTRLRLQTASSKENRKSRLVGNLKRKYVSDTLDKSSGWANGTYKRLGAEDVFRLLNNQLYISVATGKPRRAALRGRLVNTEYHEHFKKEGMALSYELLF</sequence>
<dbReference type="Proteomes" id="UP000694888">
    <property type="component" value="Unplaced"/>
</dbReference>
<accession>A0ABM1A9Z0</accession>
<organism evidence="3 4">
    <name type="scientific">Aplysia californica</name>
    <name type="common">California sea hare</name>
    <dbReference type="NCBI Taxonomy" id="6500"/>
    <lineage>
        <taxon>Eukaryota</taxon>
        <taxon>Metazoa</taxon>
        <taxon>Spiralia</taxon>
        <taxon>Lophotrochozoa</taxon>
        <taxon>Mollusca</taxon>
        <taxon>Gastropoda</taxon>
        <taxon>Heterobranchia</taxon>
        <taxon>Euthyneura</taxon>
        <taxon>Tectipleura</taxon>
        <taxon>Aplysiida</taxon>
        <taxon>Aplysioidea</taxon>
        <taxon>Aplysiidae</taxon>
        <taxon>Aplysia</taxon>
    </lineage>
</organism>
<dbReference type="RefSeq" id="XP_012943665.1">
    <property type="nucleotide sequence ID" value="XM_013088211.1"/>
</dbReference>
<dbReference type="PANTHER" id="PTHR46526">
    <property type="entry name" value="CHORDIN"/>
    <property type="match status" value="1"/>
</dbReference>
<dbReference type="InterPro" id="IPR010895">
    <property type="entry name" value="CHRD"/>
</dbReference>
<keyword evidence="3" id="KW-1185">Reference proteome</keyword>
<reference evidence="4" key="1">
    <citation type="submission" date="2025-08" db="UniProtKB">
        <authorList>
            <consortium name="RefSeq"/>
        </authorList>
    </citation>
    <scope>IDENTIFICATION</scope>
</reference>